<evidence type="ECO:0000256" key="1">
    <source>
        <dbReference type="SAM" id="MobiDB-lite"/>
    </source>
</evidence>
<gene>
    <name evidence="2" type="primary">ga13564</name>
    <name evidence="2" type="ORF">PR202_ga13564</name>
</gene>
<organism evidence="2 3">
    <name type="scientific">Eleusine coracana subsp. coracana</name>
    <dbReference type="NCBI Taxonomy" id="191504"/>
    <lineage>
        <taxon>Eukaryota</taxon>
        <taxon>Viridiplantae</taxon>
        <taxon>Streptophyta</taxon>
        <taxon>Embryophyta</taxon>
        <taxon>Tracheophyta</taxon>
        <taxon>Spermatophyta</taxon>
        <taxon>Magnoliopsida</taxon>
        <taxon>Liliopsida</taxon>
        <taxon>Poales</taxon>
        <taxon>Poaceae</taxon>
        <taxon>PACMAD clade</taxon>
        <taxon>Chloridoideae</taxon>
        <taxon>Cynodonteae</taxon>
        <taxon>Eleusininae</taxon>
        <taxon>Eleusine</taxon>
    </lineage>
</organism>
<dbReference type="InterPro" id="IPR038538">
    <property type="entry name" value="MTERF_sf"/>
</dbReference>
<comment type="caution">
    <text evidence="2">The sequence shown here is derived from an EMBL/GenBank/DDBJ whole genome shotgun (WGS) entry which is preliminary data.</text>
</comment>
<accession>A0AAV5CF09</accession>
<evidence type="ECO:0000313" key="3">
    <source>
        <dbReference type="Proteomes" id="UP001054889"/>
    </source>
</evidence>
<dbReference type="Proteomes" id="UP001054889">
    <property type="component" value="Unassembled WGS sequence"/>
</dbReference>
<proteinExistence type="predicted"/>
<keyword evidence="3" id="KW-1185">Reference proteome</keyword>
<feature type="region of interest" description="Disordered" evidence="1">
    <location>
        <begin position="64"/>
        <end position="117"/>
    </location>
</feature>
<protein>
    <submittedName>
        <fullName evidence="2">Uncharacterized protein</fullName>
    </submittedName>
</protein>
<reference evidence="2" key="2">
    <citation type="submission" date="2021-12" db="EMBL/GenBank/DDBJ databases">
        <title>Resequencing data analysis of finger millet.</title>
        <authorList>
            <person name="Hatakeyama M."/>
            <person name="Aluri S."/>
            <person name="Balachadran M.T."/>
            <person name="Sivarajan S.R."/>
            <person name="Poveda L."/>
            <person name="Shimizu-Inatsugi R."/>
            <person name="Schlapbach R."/>
            <person name="Sreeman S.M."/>
            <person name="Shimizu K.K."/>
        </authorList>
    </citation>
    <scope>NUCLEOTIDE SEQUENCE</scope>
</reference>
<sequence>MALQLLLPPALAAARPSKFLSSPNAPTAGAGGTAWCSRARAGVAFSLQTNVRLIKPSRRFRRSRDPYYDFDEDDDDEEDYGFEEEEEEENEGDDDLSGLEYPGVLYSNGTSAPSKRLGLQSPLLKESWEGKQPKTQDKYGFLEKSNSRSKAGRPLSGLADMGSEVKASAEERLEFLLEAGVKTKDMKRILVRQPQILEYTLGNLKSHVDFLCRAISEANCKVSD</sequence>
<dbReference type="Gene3D" id="1.25.70.10">
    <property type="entry name" value="Transcription termination factor 3, mitochondrial"/>
    <property type="match status" value="1"/>
</dbReference>
<feature type="compositionally biased region" description="Acidic residues" evidence="1">
    <location>
        <begin position="68"/>
        <end position="97"/>
    </location>
</feature>
<reference evidence="2" key="1">
    <citation type="journal article" date="2018" name="DNA Res.">
        <title>Multiple hybrid de novo genome assembly of finger millet, an orphan allotetraploid crop.</title>
        <authorList>
            <person name="Hatakeyama M."/>
            <person name="Aluri S."/>
            <person name="Balachadran M.T."/>
            <person name="Sivarajan S.R."/>
            <person name="Patrignani A."/>
            <person name="Gruter S."/>
            <person name="Poveda L."/>
            <person name="Shimizu-Inatsugi R."/>
            <person name="Baeten J."/>
            <person name="Francoijs K.J."/>
            <person name="Nataraja K.N."/>
            <person name="Reddy Y.A.N."/>
            <person name="Phadnis S."/>
            <person name="Ravikumar R.L."/>
            <person name="Schlapbach R."/>
            <person name="Sreeman S.M."/>
            <person name="Shimizu K.K."/>
        </authorList>
    </citation>
    <scope>NUCLEOTIDE SEQUENCE</scope>
</reference>
<dbReference type="EMBL" id="BQKI01000006">
    <property type="protein sequence ID" value="GJM96702.1"/>
    <property type="molecule type" value="Genomic_DNA"/>
</dbReference>
<name>A0AAV5CF09_ELECO</name>
<evidence type="ECO:0000313" key="2">
    <source>
        <dbReference type="EMBL" id="GJM96702.1"/>
    </source>
</evidence>
<dbReference type="AlphaFoldDB" id="A0AAV5CF09"/>